<evidence type="ECO:0000256" key="1">
    <source>
        <dbReference type="SAM" id="MobiDB-lite"/>
    </source>
</evidence>
<keyword evidence="3" id="KW-1185">Reference proteome</keyword>
<gene>
    <name evidence="2" type="ORF">DPX16_2742</name>
</gene>
<dbReference type="AlphaFoldDB" id="A0A3N0XGS9"/>
<proteinExistence type="predicted"/>
<dbReference type="Proteomes" id="UP000281406">
    <property type="component" value="Unassembled WGS sequence"/>
</dbReference>
<reference evidence="2 3" key="1">
    <citation type="submission" date="2018-10" db="EMBL/GenBank/DDBJ databases">
        <title>Genome assembly for a Yunnan-Guizhou Plateau 3E fish, Anabarilius grahami (Regan), and its evolutionary and genetic applications.</title>
        <authorList>
            <person name="Jiang W."/>
        </authorList>
    </citation>
    <scope>NUCLEOTIDE SEQUENCE [LARGE SCALE GENOMIC DNA]</scope>
    <source>
        <strain evidence="2">AG-KIZ</strain>
        <tissue evidence="2">Muscle</tissue>
    </source>
</reference>
<protein>
    <submittedName>
        <fullName evidence="2">Uncharacterized protein</fullName>
    </submittedName>
</protein>
<sequence length="68" mass="7680">MLPGVWRSRPSQTLTNRTRTSDMGERHCRRLGLQTERRPQQEDEGCGIIQSDITPLGRNLPALAIPPN</sequence>
<comment type="caution">
    <text evidence="2">The sequence shown here is derived from an EMBL/GenBank/DDBJ whole genome shotgun (WGS) entry which is preliminary data.</text>
</comment>
<feature type="compositionally biased region" description="Polar residues" evidence="1">
    <location>
        <begin position="9"/>
        <end position="18"/>
    </location>
</feature>
<evidence type="ECO:0000313" key="2">
    <source>
        <dbReference type="EMBL" id="ROI16548.1"/>
    </source>
</evidence>
<name>A0A3N0XGS9_ANAGA</name>
<evidence type="ECO:0000313" key="3">
    <source>
        <dbReference type="Proteomes" id="UP000281406"/>
    </source>
</evidence>
<feature type="region of interest" description="Disordered" evidence="1">
    <location>
        <begin position="1"/>
        <end position="27"/>
    </location>
</feature>
<dbReference type="EMBL" id="RJVU01075100">
    <property type="protein sequence ID" value="ROI16548.1"/>
    <property type="molecule type" value="Genomic_DNA"/>
</dbReference>
<organism evidence="2 3">
    <name type="scientific">Anabarilius grahami</name>
    <name type="common">Kanglang fish</name>
    <name type="synonym">Barilius grahami</name>
    <dbReference type="NCBI Taxonomy" id="495550"/>
    <lineage>
        <taxon>Eukaryota</taxon>
        <taxon>Metazoa</taxon>
        <taxon>Chordata</taxon>
        <taxon>Craniata</taxon>
        <taxon>Vertebrata</taxon>
        <taxon>Euteleostomi</taxon>
        <taxon>Actinopterygii</taxon>
        <taxon>Neopterygii</taxon>
        <taxon>Teleostei</taxon>
        <taxon>Ostariophysi</taxon>
        <taxon>Cypriniformes</taxon>
        <taxon>Xenocyprididae</taxon>
        <taxon>Xenocypridinae</taxon>
        <taxon>Xenocypridinae incertae sedis</taxon>
        <taxon>Anabarilius</taxon>
    </lineage>
</organism>
<accession>A0A3N0XGS9</accession>